<gene>
    <name evidence="6" type="ORF">SPHA_28814</name>
</gene>
<dbReference type="PANTHER" id="PTHR43157:SF31">
    <property type="entry name" value="PHOSPHATIDYLINOSITOL-GLYCAN BIOSYNTHESIS CLASS F PROTEIN"/>
    <property type="match status" value="1"/>
</dbReference>
<dbReference type="Gene3D" id="2.40.70.10">
    <property type="entry name" value="Acid Proteases"/>
    <property type="match status" value="1"/>
</dbReference>
<dbReference type="SUPFAM" id="SSF51735">
    <property type="entry name" value="NAD(P)-binding Rossmann-fold domains"/>
    <property type="match status" value="1"/>
</dbReference>
<protein>
    <submittedName>
        <fullName evidence="6">RDH12</fullName>
        <ecNumber evidence="6">1.1.1.300</ecNumber>
    </submittedName>
</protein>
<dbReference type="Gene3D" id="3.40.50.720">
    <property type="entry name" value="NAD(P)-binding Rossmann-like Domain"/>
    <property type="match status" value="1"/>
</dbReference>
<dbReference type="EMBL" id="CAHIKZ030001136">
    <property type="protein sequence ID" value="CAE1254143.1"/>
    <property type="molecule type" value="Genomic_DNA"/>
</dbReference>
<feature type="domain" description="Peptidase A2" evidence="5">
    <location>
        <begin position="319"/>
        <end position="391"/>
    </location>
</feature>
<dbReference type="InterPro" id="IPR036291">
    <property type="entry name" value="NAD(P)-bd_dom_sf"/>
</dbReference>
<dbReference type="PRINTS" id="PR00081">
    <property type="entry name" value="GDHRDH"/>
</dbReference>
<evidence type="ECO:0000256" key="1">
    <source>
        <dbReference type="ARBA" id="ARBA00022801"/>
    </source>
</evidence>
<evidence type="ECO:0000256" key="3">
    <source>
        <dbReference type="RuleBase" id="RU000363"/>
    </source>
</evidence>
<organism evidence="6 7">
    <name type="scientific">Acanthosepion pharaonis</name>
    <name type="common">Pharaoh cuttlefish</name>
    <name type="synonym">Sepia pharaonis</name>
    <dbReference type="NCBI Taxonomy" id="158019"/>
    <lineage>
        <taxon>Eukaryota</taxon>
        <taxon>Metazoa</taxon>
        <taxon>Spiralia</taxon>
        <taxon>Lophotrochozoa</taxon>
        <taxon>Mollusca</taxon>
        <taxon>Cephalopoda</taxon>
        <taxon>Coleoidea</taxon>
        <taxon>Decapodiformes</taxon>
        <taxon>Sepiida</taxon>
        <taxon>Sepiina</taxon>
        <taxon>Sepiidae</taxon>
        <taxon>Acanthosepion</taxon>
    </lineage>
</organism>
<dbReference type="PANTHER" id="PTHR43157">
    <property type="entry name" value="PHOSPHATIDYLINOSITOL-GLYCAN BIOSYNTHESIS CLASS F PROTEIN-RELATED"/>
    <property type="match status" value="1"/>
</dbReference>
<dbReference type="GO" id="GO:0052650">
    <property type="term" value="F:all-trans-retinol dehydrogenase (NADP+) activity"/>
    <property type="evidence" value="ECO:0007669"/>
    <property type="project" value="UniProtKB-EC"/>
</dbReference>
<dbReference type="CDD" id="cd05327">
    <property type="entry name" value="retinol-DH_like_SDR_c_like"/>
    <property type="match status" value="1"/>
</dbReference>
<keyword evidence="1" id="KW-0378">Hydrolase</keyword>
<keyword evidence="7" id="KW-1185">Reference proteome</keyword>
<dbReference type="InterPro" id="IPR021109">
    <property type="entry name" value="Peptidase_aspartic_dom_sf"/>
</dbReference>
<evidence type="ECO:0000256" key="2">
    <source>
        <dbReference type="ARBA" id="ARBA00023002"/>
    </source>
</evidence>
<dbReference type="InterPro" id="IPR002347">
    <property type="entry name" value="SDR_fam"/>
</dbReference>
<proteinExistence type="inferred from homology"/>
<accession>A0A812C5Q6</accession>
<reference evidence="6" key="1">
    <citation type="submission" date="2021-01" db="EMBL/GenBank/DDBJ databases">
        <authorList>
            <person name="Li R."/>
            <person name="Bekaert M."/>
        </authorList>
    </citation>
    <scope>NUCLEOTIDE SEQUENCE</scope>
    <source>
        <strain evidence="6">Farmed</strain>
    </source>
</reference>
<evidence type="ECO:0000313" key="7">
    <source>
        <dbReference type="Proteomes" id="UP000597762"/>
    </source>
</evidence>
<dbReference type="InterPro" id="IPR001995">
    <property type="entry name" value="Peptidase_A2_cat"/>
</dbReference>
<dbReference type="PROSITE" id="PS50175">
    <property type="entry name" value="ASP_PROT_RETROV"/>
    <property type="match status" value="1"/>
</dbReference>
<name>A0A812C5Q6_ACAPH</name>
<keyword evidence="2 6" id="KW-0560">Oxidoreductase</keyword>
<dbReference type="Proteomes" id="UP000597762">
    <property type="component" value="Unassembled WGS sequence"/>
</dbReference>
<sequence length="476" mass="52795">MIGLILAGFLIVLFIIICWRHSWGVCTSKTDLTGKTVIITGCNTGIGYYVALDLAFRNARIIMACRNAEKANAAKEKIIAETGNKQIVFQQVNLSSLQSVRQFAERIIKEESRLDILINNAGIMHSNSLLTEDGLTTIYATNHFAPFLLTNLLLDLLQSSAPSRVINVSSHGHKIGSIRFENMKCPMLDDGNRTYANTKLANVLFTRELARRTEGKGVSTFSVHPGFCDTELFRFMPSLVQALMTRYPLMKTAKEGAQTILHCALSEGIESTSGEYYSDCKVSSTSAKGRDMAVAKKLWEVSETLNSQVLKDSGKQNKLKFLVDTNAAISMIQYNNDPSAKPTLFKLLAANGFTIDTYGGKRLTMNIGMRQDFTWTFTIADMKIPILGADFLAHYELAAHMNPRTLSDKTMNIHVLGTPTFHSTTEISVTMCHGCKYLDLLNQLVDIMQPFKAADSGGHQTQYHIRTSRAPAYSRS</sequence>
<dbReference type="Pfam" id="PF00106">
    <property type="entry name" value="adh_short"/>
    <property type="match status" value="1"/>
</dbReference>
<evidence type="ECO:0000259" key="5">
    <source>
        <dbReference type="PROSITE" id="PS50175"/>
    </source>
</evidence>
<evidence type="ECO:0000313" key="6">
    <source>
        <dbReference type="EMBL" id="CAE1254143.1"/>
    </source>
</evidence>
<dbReference type="SUPFAM" id="SSF50630">
    <property type="entry name" value="Acid proteases"/>
    <property type="match status" value="1"/>
</dbReference>
<feature type="signal peptide" evidence="4">
    <location>
        <begin position="1"/>
        <end position="24"/>
    </location>
</feature>
<feature type="chain" id="PRO_5032493805" evidence="4">
    <location>
        <begin position="25"/>
        <end position="476"/>
    </location>
</feature>
<comment type="caution">
    <text evidence="6">The sequence shown here is derived from an EMBL/GenBank/DDBJ whole genome shotgun (WGS) entry which is preliminary data.</text>
</comment>
<comment type="similarity">
    <text evidence="3">Belongs to the short-chain dehydrogenases/reductases (SDR) family.</text>
</comment>
<dbReference type="AlphaFoldDB" id="A0A812C5Q6"/>
<dbReference type="GO" id="GO:0006508">
    <property type="term" value="P:proteolysis"/>
    <property type="evidence" value="ECO:0007669"/>
    <property type="project" value="InterPro"/>
</dbReference>
<evidence type="ECO:0000256" key="4">
    <source>
        <dbReference type="SAM" id="SignalP"/>
    </source>
</evidence>
<dbReference type="OrthoDB" id="191139at2759"/>
<dbReference type="PRINTS" id="PR00080">
    <property type="entry name" value="SDRFAMILY"/>
</dbReference>
<keyword evidence="4" id="KW-0732">Signal</keyword>
<dbReference type="EC" id="1.1.1.300" evidence="6"/>
<dbReference type="GO" id="GO:0004190">
    <property type="term" value="F:aspartic-type endopeptidase activity"/>
    <property type="evidence" value="ECO:0007669"/>
    <property type="project" value="InterPro"/>
</dbReference>